<dbReference type="PANTHER" id="PTHR38052:SF1">
    <property type="entry name" value="ABM DOMAIN-CONTAINING PROTEIN"/>
    <property type="match status" value="1"/>
</dbReference>
<sequence>MVYTLSVHLYCNEDPQSIPRLKAKLVEAARIYRKDRETIDWLVMQDVHDPRAFTIVERFENEASQKYHLENPYWLTFDPYVIPLLSKPMDLRRHEELDTSKDVEVPL</sequence>
<dbReference type="InterPro" id="IPR007138">
    <property type="entry name" value="ABM_dom"/>
</dbReference>
<dbReference type="GeneID" id="36284319"/>
<evidence type="ECO:0000313" key="2">
    <source>
        <dbReference type="EMBL" id="OAF62804.1"/>
    </source>
</evidence>
<protein>
    <recommendedName>
        <fullName evidence="1">ABM domain-containing protein</fullName>
    </recommendedName>
</protein>
<dbReference type="EMBL" id="KV441387">
    <property type="protein sequence ID" value="OAF62804.1"/>
    <property type="molecule type" value="Genomic_DNA"/>
</dbReference>
<dbReference type="AlphaFoldDB" id="A0A177ANQ5"/>
<dbReference type="RefSeq" id="XP_024328075.1">
    <property type="nucleotide sequence ID" value="XM_024464912.1"/>
</dbReference>
<dbReference type="VEuPathDB" id="FungiDB:GMDG_00546"/>
<dbReference type="SUPFAM" id="SSF54909">
    <property type="entry name" value="Dimeric alpha+beta barrel"/>
    <property type="match status" value="1"/>
</dbReference>
<dbReference type="Pfam" id="PF03992">
    <property type="entry name" value="ABM"/>
    <property type="match status" value="1"/>
</dbReference>
<dbReference type="InterPro" id="IPR011008">
    <property type="entry name" value="Dimeric_a/b-barrel"/>
</dbReference>
<dbReference type="OrthoDB" id="194076at2759"/>
<dbReference type="eggNOG" id="ENOG502S3XY">
    <property type="taxonomic scope" value="Eukaryota"/>
</dbReference>
<dbReference type="Gene3D" id="3.30.70.100">
    <property type="match status" value="1"/>
</dbReference>
<feature type="domain" description="ABM" evidence="1">
    <location>
        <begin position="34"/>
        <end position="77"/>
    </location>
</feature>
<proteinExistence type="predicted"/>
<accession>A0A177ANQ5</accession>
<name>A0A177ANQ5_9PEZI</name>
<organism evidence="2">
    <name type="scientific">Pseudogymnoascus destructans</name>
    <dbReference type="NCBI Taxonomy" id="655981"/>
    <lineage>
        <taxon>Eukaryota</taxon>
        <taxon>Fungi</taxon>
        <taxon>Dikarya</taxon>
        <taxon>Ascomycota</taxon>
        <taxon>Pezizomycotina</taxon>
        <taxon>Leotiomycetes</taxon>
        <taxon>Thelebolales</taxon>
        <taxon>Thelebolaceae</taxon>
        <taxon>Pseudogymnoascus</taxon>
    </lineage>
</organism>
<gene>
    <name evidence="2" type="ORF">VC83_01228</name>
</gene>
<evidence type="ECO:0000259" key="1">
    <source>
        <dbReference type="Pfam" id="PF03992"/>
    </source>
</evidence>
<dbReference type="Proteomes" id="UP000077154">
    <property type="component" value="Unassembled WGS sequence"/>
</dbReference>
<dbReference type="PANTHER" id="PTHR38052">
    <property type="entry name" value="EXPRESSED PROTEIN"/>
    <property type="match status" value="1"/>
</dbReference>
<reference evidence="2" key="1">
    <citation type="submission" date="2016-03" db="EMBL/GenBank/DDBJ databases">
        <title>Updated assembly of Pseudogymnoascus destructans, the fungus causing white-nose syndrome of bats.</title>
        <authorList>
            <person name="Palmer J.M."/>
            <person name="Drees K.P."/>
            <person name="Foster J.T."/>
            <person name="Lindner D.L."/>
        </authorList>
    </citation>
    <scope>NUCLEOTIDE SEQUENCE [LARGE SCALE GENOMIC DNA]</scope>
    <source>
        <strain evidence="2">20631-21</strain>
    </source>
</reference>